<evidence type="ECO:0000313" key="1">
    <source>
        <dbReference type="EMBL" id="KAK1861982.1"/>
    </source>
</evidence>
<keyword evidence="2" id="KW-1185">Reference proteome</keyword>
<dbReference type="EMBL" id="CM020618">
    <property type="protein sequence ID" value="KAK1861982.1"/>
    <property type="molecule type" value="Genomic_DNA"/>
</dbReference>
<gene>
    <name evidence="1" type="ORF">I4F81_004558</name>
</gene>
<proteinExistence type="predicted"/>
<comment type="caution">
    <text evidence="1">The sequence shown here is derived from an EMBL/GenBank/DDBJ whole genome shotgun (WGS) entry which is preliminary data.</text>
</comment>
<sequence length="222" mass="23566">MVRHAIWRVLLVVTAATAAAVAAVAGSDGEADRIAAERRVWRVVAEHTNALNACNMRRLMAQHPHVTAERGGPGGGVHPQAGSGLRQLVDGRNGREKEKRGGSYLPTVARFTVGAARGTREGLTRSDVLFHFPGGVRVRGRAAVEAAYKGLCVPASAGGLAPFRFHTRAADRVGTSLYVRWRFTSPALSRPYDGADAYGTAGAQLVRLDSTFDAADVQALRA</sequence>
<evidence type="ECO:0000313" key="2">
    <source>
        <dbReference type="Proteomes" id="UP000798662"/>
    </source>
</evidence>
<name>A0ACC3BVR5_PYRYE</name>
<organism evidence="1 2">
    <name type="scientific">Pyropia yezoensis</name>
    <name type="common">Susabi-nori</name>
    <name type="synonym">Porphyra yezoensis</name>
    <dbReference type="NCBI Taxonomy" id="2788"/>
    <lineage>
        <taxon>Eukaryota</taxon>
        <taxon>Rhodophyta</taxon>
        <taxon>Bangiophyceae</taxon>
        <taxon>Bangiales</taxon>
        <taxon>Bangiaceae</taxon>
        <taxon>Pyropia</taxon>
    </lineage>
</organism>
<accession>A0ACC3BVR5</accession>
<dbReference type="Proteomes" id="UP000798662">
    <property type="component" value="Chromosome 1"/>
</dbReference>
<reference evidence="1" key="1">
    <citation type="submission" date="2019-11" db="EMBL/GenBank/DDBJ databases">
        <title>Nori genome reveals adaptations in red seaweeds to the harsh intertidal environment.</title>
        <authorList>
            <person name="Wang D."/>
            <person name="Mao Y."/>
        </authorList>
    </citation>
    <scope>NUCLEOTIDE SEQUENCE</scope>
    <source>
        <tissue evidence="1">Gametophyte</tissue>
    </source>
</reference>
<protein>
    <submittedName>
        <fullName evidence="1">Uncharacterized protein</fullName>
    </submittedName>
</protein>